<feature type="region of interest" description="Disordered" evidence="9">
    <location>
        <begin position="46"/>
        <end position="72"/>
    </location>
</feature>
<feature type="compositionally biased region" description="Polar residues" evidence="9">
    <location>
        <begin position="57"/>
        <end position="72"/>
    </location>
</feature>
<dbReference type="OMA" id="KRDCDIN"/>
<evidence type="ECO:0000313" key="13">
    <source>
        <dbReference type="EnsemblMetazoa" id="HelroP167034"/>
    </source>
</evidence>
<dbReference type="EMBL" id="KB095858">
    <property type="protein sequence ID" value="ESO10535.1"/>
    <property type="molecule type" value="Genomic_DNA"/>
</dbReference>
<evidence type="ECO:0000259" key="11">
    <source>
        <dbReference type="Pfam" id="PF00520"/>
    </source>
</evidence>
<dbReference type="PROSITE" id="PS50088">
    <property type="entry name" value="ANK_REPEAT"/>
    <property type="match status" value="5"/>
</dbReference>
<evidence type="ECO:0000256" key="7">
    <source>
        <dbReference type="PROSITE-ProRule" id="PRU00023"/>
    </source>
</evidence>
<evidence type="ECO:0000256" key="10">
    <source>
        <dbReference type="SAM" id="Phobius"/>
    </source>
</evidence>
<dbReference type="RefSeq" id="XP_009010804.1">
    <property type="nucleotide sequence ID" value="XM_009012556.1"/>
</dbReference>
<dbReference type="InterPro" id="IPR051165">
    <property type="entry name" value="Multifunctional_ANK_Repeat"/>
</dbReference>
<feature type="repeat" description="ANK" evidence="7">
    <location>
        <begin position="633"/>
        <end position="665"/>
    </location>
</feature>
<feature type="compositionally biased region" description="Low complexity" evidence="9">
    <location>
        <begin position="46"/>
        <end position="56"/>
    </location>
</feature>
<name>T1EYX6_HELRO</name>
<evidence type="ECO:0000256" key="3">
    <source>
        <dbReference type="ARBA" id="ARBA00022737"/>
    </source>
</evidence>
<feature type="transmembrane region" description="Helical" evidence="10">
    <location>
        <begin position="1110"/>
        <end position="1129"/>
    </location>
</feature>
<dbReference type="InParanoid" id="T1EYX6"/>
<dbReference type="HOGENOM" id="CLU_253139_0_0_1"/>
<evidence type="ECO:0000313" key="14">
    <source>
        <dbReference type="Proteomes" id="UP000015101"/>
    </source>
</evidence>
<dbReference type="Gene3D" id="1.25.40.20">
    <property type="entry name" value="Ankyrin repeat-containing domain"/>
    <property type="match status" value="2"/>
</dbReference>
<feature type="region of interest" description="Disordered" evidence="9">
    <location>
        <begin position="862"/>
        <end position="881"/>
    </location>
</feature>
<evidence type="ECO:0000256" key="5">
    <source>
        <dbReference type="ARBA" id="ARBA00023043"/>
    </source>
</evidence>
<keyword evidence="4 10" id="KW-1133">Transmembrane helix</keyword>
<dbReference type="PROSITE" id="PS50297">
    <property type="entry name" value="ANK_REP_REGION"/>
    <property type="match status" value="5"/>
</dbReference>
<feature type="coiled-coil region" evidence="8">
    <location>
        <begin position="1361"/>
        <end position="1388"/>
    </location>
</feature>
<gene>
    <name evidence="13" type="primary">20201776</name>
    <name evidence="12" type="ORF">HELRODRAFT_167034</name>
</gene>
<feature type="repeat" description="ANK" evidence="7">
    <location>
        <begin position="290"/>
        <end position="322"/>
    </location>
</feature>
<dbReference type="eggNOG" id="KOG3676">
    <property type="taxonomic scope" value="Eukaryota"/>
</dbReference>
<reference evidence="14" key="1">
    <citation type="submission" date="2012-12" db="EMBL/GenBank/DDBJ databases">
        <authorList>
            <person name="Hellsten U."/>
            <person name="Grimwood J."/>
            <person name="Chapman J.A."/>
            <person name="Shapiro H."/>
            <person name="Aerts A."/>
            <person name="Otillar R.P."/>
            <person name="Terry A.Y."/>
            <person name="Boore J.L."/>
            <person name="Simakov O."/>
            <person name="Marletaz F."/>
            <person name="Cho S.-J."/>
            <person name="Edsinger-Gonzales E."/>
            <person name="Havlak P."/>
            <person name="Kuo D.-H."/>
            <person name="Larsson T."/>
            <person name="Lv J."/>
            <person name="Arendt D."/>
            <person name="Savage R."/>
            <person name="Osoegawa K."/>
            <person name="de Jong P."/>
            <person name="Lindberg D.R."/>
            <person name="Seaver E.C."/>
            <person name="Weisblat D.A."/>
            <person name="Putnam N.H."/>
            <person name="Grigoriev I.V."/>
            <person name="Rokhsar D.S."/>
        </authorList>
    </citation>
    <scope>NUCLEOTIDE SEQUENCE</scope>
</reference>
<dbReference type="SUPFAM" id="SSF48403">
    <property type="entry name" value="Ankyrin repeat"/>
    <property type="match status" value="2"/>
</dbReference>
<feature type="transmembrane region" description="Helical" evidence="10">
    <location>
        <begin position="1040"/>
        <end position="1064"/>
    </location>
</feature>
<dbReference type="KEGG" id="hro:HELRODRAFT_167034"/>
<evidence type="ECO:0000256" key="2">
    <source>
        <dbReference type="ARBA" id="ARBA00022692"/>
    </source>
</evidence>
<dbReference type="InterPro" id="IPR002110">
    <property type="entry name" value="Ankyrin_rpt"/>
</dbReference>
<feature type="transmembrane region" description="Helical" evidence="10">
    <location>
        <begin position="1178"/>
        <end position="1197"/>
    </location>
</feature>
<dbReference type="GO" id="GO:0005216">
    <property type="term" value="F:monoatomic ion channel activity"/>
    <property type="evidence" value="ECO:0007669"/>
    <property type="project" value="InterPro"/>
</dbReference>
<dbReference type="PANTHER" id="PTHR24123:SF141">
    <property type="entry name" value="ANKYRIN 2, ISOFORM U"/>
    <property type="match status" value="1"/>
</dbReference>
<keyword evidence="14" id="KW-1185">Reference proteome</keyword>
<dbReference type="EnsemblMetazoa" id="HelroT167034">
    <property type="protein sequence ID" value="HelroP167034"/>
    <property type="gene ID" value="HelroG167034"/>
</dbReference>
<dbReference type="PANTHER" id="PTHR24123">
    <property type="entry name" value="ANKYRIN REPEAT-CONTAINING"/>
    <property type="match status" value="1"/>
</dbReference>
<evidence type="ECO:0000256" key="6">
    <source>
        <dbReference type="ARBA" id="ARBA00023136"/>
    </source>
</evidence>
<reference evidence="13" key="3">
    <citation type="submission" date="2015-06" db="UniProtKB">
        <authorList>
            <consortium name="EnsemblMetazoa"/>
        </authorList>
    </citation>
    <scope>IDENTIFICATION</scope>
</reference>
<protein>
    <recommendedName>
        <fullName evidence="11">Ion transport domain-containing protein</fullName>
    </recommendedName>
</protein>
<evidence type="ECO:0000256" key="9">
    <source>
        <dbReference type="SAM" id="MobiDB-lite"/>
    </source>
</evidence>
<feature type="repeat" description="ANK" evidence="7">
    <location>
        <begin position="560"/>
        <end position="592"/>
    </location>
</feature>
<feature type="repeat" description="ANK" evidence="7">
    <location>
        <begin position="664"/>
        <end position="686"/>
    </location>
</feature>
<dbReference type="GO" id="GO:0016020">
    <property type="term" value="C:membrane"/>
    <property type="evidence" value="ECO:0007669"/>
    <property type="project" value="UniProtKB-SubCell"/>
</dbReference>
<dbReference type="Proteomes" id="UP000015101">
    <property type="component" value="Unassembled WGS sequence"/>
</dbReference>
<organism evidence="13 14">
    <name type="scientific">Helobdella robusta</name>
    <name type="common">Californian leech</name>
    <dbReference type="NCBI Taxonomy" id="6412"/>
    <lineage>
        <taxon>Eukaryota</taxon>
        <taxon>Metazoa</taxon>
        <taxon>Spiralia</taxon>
        <taxon>Lophotrochozoa</taxon>
        <taxon>Annelida</taxon>
        <taxon>Clitellata</taxon>
        <taxon>Hirudinea</taxon>
        <taxon>Rhynchobdellida</taxon>
        <taxon>Glossiphoniidae</taxon>
        <taxon>Helobdella</taxon>
    </lineage>
</organism>
<dbReference type="Pfam" id="PF00520">
    <property type="entry name" value="Ion_trans"/>
    <property type="match status" value="1"/>
</dbReference>
<keyword evidence="3" id="KW-0677">Repeat</keyword>
<dbReference type="EMBL" id="AMQM01002640">
    <property type="status" value="NOT_ANNOTATED_CDS"/>
    <property type="molecule type" value="Genomic_DNA"/>
</dbReference>
<evidence type="ECO:0000256" key="8">
    <source>
        <dbReference type="SAM" id="Coils"/>
    </source>
</evidence>
<dbReference type="eggNOG" id="KOG4177">
    <property type="taxonomic scope" value="Eukaryota"/>
</dbReference>
<dbReference type="Pfam" id="PF12796">
    <property type="entry name" value="Ank_2"/>
    <property type="match status" value="4"/>
</dbReference>
<reference evidence="12 14" key="2">
    <citation type="journal article" date="2013" name="Nature">
        <title>Insights into bilaterian evolution from three spiralian genomes.</title>
        <authorList>
            <person name="Simakov O."/>
            <person name="Marletaz F."/>
            <person name="Cho S.J."/>
            <person name="Edsinger-Gonzales E."/>
            <person name="Havlak P."/>
            <person name="Hellsten U."/>
            <person name="Kuo D.H."/>
            <person name="Larsson T."/>
            <person name="Lv J."/>
            <person name="Arendt D."/>
            <person name="Savage R."/>
            <person name="Osoegawa K."/>
            <person name="de Jong P."/>
            <person name="Grimwood J."/>
            <person name="Chapman J.A."/>
            <person name="Shapiro H."/>
            <person name="Aerts A."/>
            <person name="Otillar R.P."/>
            <person name="Terry A.Y."/>
            <person name="Boore J.L."/>
            <person name="Grigoriev I.V."/>
            <person name="Lindberg D.R."/>
            <person name="Seaver E.C."/>
            <person name="Weisblat D.A."/>
            <person name="Putnam N.H."/>
            <person name="Rokhsar D.S."/>
        </authorList>
    </citation>
    <scope>NUCLEOTIDE SEQUENCE</scope>
</reference>
<dbReference type="SMART" id="SM00248">
    <property type="entry name" value="ANK"/>
    <property type="match status" value="15"/>
</dbReference>
<keyword evidence="2 10" id="KW-0812">Transmembrane</keyword>
<keyword evidence="5 7" id="KW-0040">ANK repeat</keyword>
<evidence type="ECO:0000256" key="4">
    <source>
        <dbReference type="ARBA" id="ARBA00022989"/>
    </source>
</evidence>
<accession>T1EYX6</accession>
<dbReference type="OrthoDB" id="533508at2759"/>
<keyword evidence="6 10" id="KW-0472">Membrane</keyword>
<comment type="subcellular location">
    <subcellularLocation>
        <location evidence="1">Membrane</location>
        <topology evidence="1">Multi-pass membrane protein</topology>
    </subcellularLocation>
</comment>
<dbReference type="GeneID" id="20201776"/>
<dbReference type="InterPro" id="IPR036770">
    <property type="entry name" value="Ankyrin_rpt-contain_sf"/>
</dbReference>
<dbReference type="STRING" id="6412.T1EYX6"/>
<proteinExistence type="predicted"/>
<dbReference type="CTD" id="20201776"/>
<sequence length="1420" mass="162043">MKRFFLGITRQTDNSKVAHEKPLSVARSYSDDDELDGRFKVKLISSPNESASNNSSTLTVNDCHTNSMSERTNSVMRRRIRRQRPVSNLVAKARQELSTAIDFDDVKQFEAVLLRYESSGLNLESRELVDYYSGKSFFHEALEKDKRDICDYIAANCSISYLLGDYPDIVRRESKRRMKSSLVFRRKTCLHLMVEKGNKKTLDTVMNRLKKACVNVDDNTNASWPKLPSFGFCKTQKDLDTFLNATVTFETKDRRRRTGTAIHLAVVNGRWQMLELLVSYGLSIDERDSEQETALMLAVQQSQIESLVELVRLGADINAQNKQDCAALHMSVGKDNQMVKVLIDEESTDLNIERIKNPRWAIEMAAKTNNAQVVGWLIDRKKGKGAVFRANVHQALLIAASNGFADVLSTILERKPKLLNKPDDFGNTPVMLAADSGKLEAVQLLVEMPDIDLDRRNNLGQSVFDLAMKLEDESVLSFLLGRVRFNEALDCFYVHTAVSNGKIERLKMLLLDDDHHERLHLLEESTENSVYHTAAAFNSSEVIDLFLDENDDIKDLQNKNYETALHVAVRRNHVESVRSLLNKRVRVDILDSEGQNALHAAVTTRATGIEIVEMLIEAFEKVDPMLVNEQESNGNTALHLAAMFNKPEVIRILAMCDPEIENKDGETALHVAARAGSAESVRTLLELFYGDRKANIDRRDELGFSALYRSAENGDREKYELMLLYGADMAITCESGPSILHRLVECCKADPNKAEKYVSIYKSTVEWAVVWYCRKKGLRCPLANTNQFYLVQLDAVRLLTSDTQYDGCNVLQYAARKGESKMLKVILETANVYKFTKCSPLKIERTQESMSHNVKSSILSIMSNSNSKNDNPHMGQNNTNNGELAKFLEDKNALPTNAVLYDVTFLIPGHIPDSTIRREHRDSTNSEAEQRRRRSSAPPKSNVSCLEYLVESGQESDINEILSTEPFHSLVYNYWTLCRRGYELLMWTHVTYMVLLTYFVIPDSSWIQSRFHNLSENIYRNGTLISNGEVIVGSLFSVRIYSFFLIWPALIFIYELITALHFIVQLRYNKNNMSLRYELLGRLKIGEITSGLMRIPVGLMLFIFDNLSHISSLAFALSCVAWYVTCVYASSVQPYLECLALHLVFGWLHTINYVKGFKDWNALASILKTILIKDITRFIYIYIFVLISFGYAIHVLIQANIHSRPELASSTSTIYLTFYQMLSPGNVLDVTKSPNGNGTDNAPGASVLRGVYATYSILSSVVLMNMLIAMMNSTYSDVKSVRSTAWRFESLRMALWIERNFKLVRKLRLIRFKARFDKWQNRWFLKRTPAGELKINSDILLGKIESDTPDKDRDVQTRRKSEDFTRKLEDMRSEIDRLNEALMMYEDKTARVFNGLNMELKHIHELCLESYQLARVSNRK</sequence>
<evidence type="ECO:0000313" key="12">
    <source>
        <dbReference type="EMBL" id="ESO10535.1"/>
    </source>
</evidence>
<evidence type="ECO:0000256" key="1">
    <source>
        <dbReference type="ARBA" id="ARBA00004141"/>
    </source>
</evidence>
<feature type="transmembrane region" description="Helical" evidence="10">
    <location>
        <begin position="1252"/>
        <end position="1272"/>
    </location>
</feature>
<dbReference type="InterPro" id="IPR005821">
    <property type="entry name" value="Ion_trans_dom"/>
</dbReference>
<keyword evidence="8" id="KW-0175">Coiled coil</keyword>
<feature type="transmembrane region" description="Helical" evidence="10">
    <location>
        <begin position="984"/>
        <end position="1001"/>
    </location>
</feature>
<feature type="compositionally biased region" description="Basic and acidic residues" evidence="9">
    <location>
        <begin position="916"/>
        <end position="930"/>
    </location>
</feature>
<feature type="repeat" description="ANK" evidence="7">
    <location>
        <begin position="257"/>
        <end position="289"/>
    </location>
</feature>
<feature type="region of interest" description="Disordered" evidence="9">
    <location>
        <begin position="916"/>
        <end position="940"/>
    </location>
</feature>
<feature type="domain" description="Ion transport" evidence="11">
    <location>
        <begin position="1108"/>
        <end position="1280"/>
    </location>
</feature>